<accession>A0A9X1MGS0</accession>
<comment type="caution">
    <text evidence="1">The sequence shown here is derived from an EMBL/GenBank/DDBJ whole genome shotgun (WGS) entry which is preliminary data.</text>
</comment>
<organism evidence="1 2">
    <name type="scientific">Arthrobacter caoxuetaonis</name>
    <dbReference type="NCBI Taxonomy" id="2886935"/>
    <lineage>
        <taxon>Bacteria</taxon>
        <taxon>Bacillati</taxon>
        <taxon>Actinomycetota</taxon>
        <taxon>Actinomycetes</taxon>
        <taxon>Micrococcales</taxon>
        <taxon>Micrococcaceae</taxon>
        <taxon>Arthrobacter</taxon>
    </lineage>
</organism>
<dbReference type="EMBL" id="JAJFZV010000020">
    <property type="protein sequence ID" value="MCC3299768.1"/>
    <property type="molecule type" value="Genomic_DNA"/>
</dbReference>
<name>A0A9X1MGS0_9MICC</name>
<dbReference type="AlphaFoldDB" id="A0A9X1MGS0"/>
<reference evidence="1" key="1">
    <citation type="submission" date="2021-10" db="EMBL/GenBank/DDBJ databases">
        <title>Novel species in genus Arthrobacter.</title>
        <authorList>
            <person name="Liu Y."/>
        </authorList>
    </citation>
    <scope>NUCLEOTIDE SEQUENCE</scope>
    <source>
        <strain evidence="1">Zg-Y453</strain>
    </source>
</reference>
<evidence type="ECO:0000313" key="2">
    <source>
        <dbReference type="Proteomes" id="UP001139158"/>
    </source>
</evidence>
<proteinExistence type="predicted"/>
<protein>
    <submittedName>
        <fullName evidence="1">Uncharacterized protein</fullName>
    </submittedName>
</protein>
<dbReference type="Proteomes" id="UP001139158">
    <property type="component" value="Unassembled WGS sequence"/>
</dbReference>
<evidence type="ECO:0000313" key="1">
    <source>
        <dbReference type="EMBL" id="MCC3299768.1"/>
    </source>
</evidence>
<gene>
    <name evidence="1" type="ORF">LJ757_18580</name>
</gene>
<keyword evidence="2" id="KW-1185">Reference proteome</keyword>
<dbReference type="RefSeq" id="WP_227897760.1">
    <property type="nucleotide sequence ID" value="NZ_CP099467.1"/>
</dbReference>
<sequence length="75" mass="8228">MTSTQTRTAEAVTCPVIYATVDDETVLALAVGLHDQKCRSARACPSRRMHALDCFGEYARNTLTILASTQWPAEI</sequence>